<name>G7YNA7_CLOSI</name>
<accession>G7YNA7</accession>
<keyword evidence="1" id="KW-0479">Metal-binding</keyword>
<gene>
    <name evidence="3" type="ORF">CLF_102984</name>
</gene>
<keyword evidence="3" id="KW-0548">Nucleotidyltransferase</keyword>
<dbReference type="AlphaFoldDB" id="G7YNA7"/>
<protein>
    <submittedName>
        <fullName evidence="3">Endonuclease-reverse transcriptase</fullName>
    </submittedName>
</protein>
<evidence type="ECO:0000259" key="2">
    <source>
        <dbReference type="PROSITE" id="PS50157"/>
    </source>
</evidence>
<keyword evidence="3" id="KW-0255">Endonuclease</keyword>
<keyword evidence="3" id="KW-0808">Transferase</keyword>
<reference key="2">
    <citation type="submission" date="2011-10" db="EMBL/GenBank/DDBJ databases">
        <title>The genome and transcriptome sequence of Clonorchis sinensis provide insights into the carcinogenic liver fluke.</title>
        <authorList>
            <person name="Wang X."/>
            <person name="Huang Y."/>
            <person name="Chen W."/>
            <person name="Liu H."/>
            <person name="Guo L."/>
            <person name="Chen Y."/>
            <person name="Luo F."/>
            <person name="Zhou W."/>
            <person name="Sun J."/>
            <person name="Mao Q."/>
            <person name="Liang P."/>
            <person name="Zhou C."/>
            <person name="Tian Y."/>
            <person name="Men J."/>
            <person name="Lv X."/>
            <person name="Huang L."/>
            <person name="Zhou J."/>
            <person name="Hu Y."/>
            <person name="Li R."/>
            <person name="Zhang F."/>
            <person name="Lei H."/>
            <person name="Li X."/>
            <person name="Hu X."/>
            <person name="Liang C."/>
            <person name="Xu J."/>
            <person name="Wu Z."/>
            <person name="Yu X."/>
        </authorList>
    </citation>
    <scope>NUCLEOTIDE SEQUENCE</scope>
    <source>
        <strain>Henan</strain>
    </source>
</reference>
<evidence type="ECO:0000256" key="1">
    <source>
        <dbReference type="PROSITE-ProRule" id="PRU00042"/>
    </source>
</evidence>
<keyword evidence="3" id="KW-0378">Hydrolase</keyword>
<sequence length="446" mass="49542">MSTQLACPDCSRFFPTKIGLSQHRRYAHPTQNNADKLSRVKYSSARWSQQESQLLLRLANNLYPSCDTQTTLFARLEQYFPGRSTFSIKNRLRVLNWQAQQDNSSSDGPDQTIGQIAAYSSEDGDYSVWFKQTVGCAVSLLESHADSSLASVDLLAFARGSCGLPLDAKQYWKRVLPAPKQDLITPLGPTDIVTYLGTPFTFKGKGVFNHRRRLLKLFNESTETRSNGRTTTSDNLFVAGYVYRWIPRSATSMPCRVLRNVVNDSAFEKIVRDLSLTIRVHGSCVNTKKELVAAWGDSLHNSVDGRGLRELVASSLSNRWLVFQKGCFLGYLSAVSSSDAPCSGQELEALDMVPVARRSYVVETVANQRVWCIFCSPAGSRMTPDVLGLQGNLLNASVAWDTPSAELRAPTSRSFIKPDLIAVWERQATVIDVSIVSDGRGMTVWN</sequence>
<evidence type="ECO:0000313" key="3">
    <source>
        <dbReference type="EMBL" id="GAA54438.1"/>
    </source>
</evidence>
<organism evidence="3 4">
    <name type="scientific">Clonorchis sinensis</name>
    <name type="common">Chinese liver fluke</name>
    <dbReference type="NCBI Taxonomy" id="79923"/>
    <lineage>
        <taxon>Eukaryota</taxon>
        <taxon>Metazoa</taxon>
        <taxon>Spiralia</taxon>
        <taxon>Lophotrochozoa</taxon>
        <taxon>Platyhelminthes</taxon>
        <taxon>Trematoda</taxon>
        <taxon>Digenea</taxon>
        <taxon>Opisthorchiida</taxon>
        <taxon>Opisthorchiata</taxon>
        <taxon>Opisthorchiidae</taxon>
        <taxon>Clonorchis</taxon>
    </lineage>
</organism>
<reference evidence="3" key="1">
    <citation type="journal article" date="2011" name="Genome Biol.">
        <title>The draft genome of the carcinogenic human liver fluke Clonorchis sinensis.</title>
        <authorList>
            <person name="Wang X."/>
            <person name="Chen W."/>
            <person name="Huang Y."/>
            <person name="Sun J."/>
            <person name="Men J."/>
            <person name="Liu H."/>
            <person name="Luo F."/>
            <person name="Guo L."/>
            <person name="Lv X."/>
            <person name="Deng C."/>
            <person name="Zhou C."/>
            <person name="Fan Y."/>
            <person name="Li X."/>
            <person name="Huang L."/>
            <person name="Hu Y."/>
            <person name="Liang C."/>
            <person name="Hu X."/>
            <person name="Xu J."/>
            <person name="Yu X."/>
        </authorList>
    </citation>
    <scope>NUCLEOTIDE SEQUENCE [LARGE SCALE GENOMIC DNA]</scope>
    <source>
        <strain evidence="3">Henan</strain>
    </source>
</reference>
<dbReference type="GO" id="GO:0003964">
    <property type="term" value="F:RNA-directed DNA polymerase activity"/>
    <property type="evidence" value="ECO:0007669"/>
    <property type="project" value="UniProtKB-KW"/>
</dbReference>
<keyword evidence="1" id="KW-0862">Zinc</keyword>
<dbReference type="EMBL" id="DF143893">
    <property type="protein sequence ID" value="GAA54438.1"/>
    <property type="molecule type" value="Genomic_DNA"/>
</dbReference>
<keyword evidence="3" id="KW-0695">RNA-directed DNA polymerase</keyword>
<dbReference type="InterPro" id="IPR013087">
    <property type="entry name" value="Znf_C2H2_type"/>
</dbReference>
<feature type="domain" description="C2H2-type" evidence="2">
    <location>
        <begin position="5"/>
        <end position="33"/>
    </location>
</feature>
<evidence type="ECO:0000313" key="4">
    <source>
        <dbReference type="Proteomes" id="UP000008909"/>
    </source>
</evidence>
<dbReference type="Proteomes" id="UP000008909">
    <property type="component" value="Unassembled WGS sequence"/>
</dbReference>
<dbReference type="GO" id="GO:0008270">
    <property type="term" value="F:zinc ion binding"/>
    <property type="evidence" value="ECO:0007669"/>
    <property type="project" value="UniProtKB-KW"/>
</dbReference>
<proteinExistence type="predicted"/>
<dbReference type="PROSITE" id="PS00028">
    <property type="entry name" value="ZINC_FINGER_C2H2_1"/>
    <property type="match status" value="1"/>
</dbReference>
<dbReference type="PROSITE" id="PS50157">
    <property type="entry name" value="ZINC_FINGER_C2H2_2"/>
    <property type="match status" value="1"/>
</dbReference>
<keyword evidence="3" id="KW-0540">Nuclease</keyword>
<keyword evidence="4" id="KW-1185">Reference proteome</keyword>
<keyword evidence="1" id="KW-0863">Zinc-finger</keyword>
<dbReference type="GO" id="GO:0004519">
    <property type="term" value="F:endonuclease activity"/>
    <property type="evidence" value="ECO:0007669"/>
    <property type="project" value="UniProtKB-KW"/>
</dbReference>